<reference evidence="1 2" key="1">
    <citation type="journal article" date="2015" name="Proc. Natl. Acad. Sci. U.S.A.">
        <title>The resurrection genome of Boea hygrometrica: A blueprint for survival of dehydration.</title>
        <authorList>
            <person name="Xiao L."/>
            <person name="Yang G."/>
            <person name="Zhang L."/>
            <person name="Yang X."/>
            <person name="Zhao S."/>
            <person name="Ji Z."/>
            <person name="Zhou Q."/>
            <person name="Hu M."/>
            <person name="Wang Y."/>
            <person name="Chen M."/>
            <person name="Xu Y."/>
            <person name="Jin H."/>
            <person name="Xiao X."/>
            <person name="Hu G."/>
            <person name="Bao F."/>
            <person name="Hu Y."/>
            <person name="Wan P."/>
            <person name="Li L."/>
            <person name="Deng X."/>
            <person name="Kuang T."/>
            <person name="Xiang C."/>
            <person name="Zhu J.K."/>
            <person name="Oliver M.J."/>
            <person name="He Y."/>
        </authorList>
    </citation>
    <scope>NUCLEOTIDE SEQUENCE [LARGE SCALE GENOMIC DNA]</scope>
    <source>
        <strain evidence="2">cv. XS01</strain>
    </source>
</reference>
<sequence length="136" mass="14907">MIVEAYWFSLFPIDLIFSSGNDDYCSLVVDYNVSGVISPPKVGSFGIAGLSWLSSARAFYRQFLELLFLQWSFSRDFSTLFPRAEFEVLLVRAESIIVYHTPEESTEDAPGSSRPSVCYGLVGSTVRGGASANGAP</sequence>
<dbReference type="EMBL" id="KQ989004">
    <property type="protein sequence ID" value="KZV55142.1"/>
    <property type="molecule type" value="Genomic_DNA"/>
</dbReference>
<keyword evidence="2" id="KW-1185">Reference proteome</keyword>
<protein>
    <submittedName>
        <fullName evidence="1">Terpenoid synthase 30</fullName>
    </submittedName>
</protein>
<evidence type="ECO:0000313" key="2">
    <source>
        <dbReference type="Proteomes" id="UP000250235"/>
    </source>
</evidence>
<name>A0A2Z7D693_9LAMI</name>
<organism evidence="1 2">
    <name type="scientific">Dorcoceras hygrometricum</name>
    <dbReference type="NCBI Taxonomy" id="472368"/>
    <lineage>
        <taxon>Eukaryota</taxon>
        <taxon>Viridiplantae</taxon>
        <taxon>Streptophyta</taxon>
        <taxon>Embryophyta</taxon>
        <taxon>Tracheophyta</taxon>
        <taxon>Spermatophyta</taxon>
        <taxon>Magnoliopsida</taxon>
        <taxon>eudicotyledons</taxon>
        <taxon>Gunneridae</taxon>
        <taxon>Pentapetalae</taxon>
        <taxon>asterids</taxon>
        <taxon>lamiids</taxon>
        <taxon>Lamiales</taxon>
        <taxon>Gesneriaceae</taxon>
        <taxon>Didymocarpoideae</taxon>
        <taxon>Trichosporeae</taxon>
        <taxon>Loxocarpinae</taxon>
        <taxon>Dorcoceras</taxon>
    </lineage>
</organism>
<dbReference type="Proteomes" id="UP000250235">
    <property type="component" value="Unassembled WGS sequence"/>
</dbReference>
<gene>
    <name evidence="1" type="ORF">F511_31467</name>
</gene>
<accession>A0A2Z7D693</accession>
<dbReference type="AlphaFoldDB" id="A0A2Z7D693"/>
<evidence type="ECO:0000313" key="1">
    <source>
        <dbReference type="EMBL" id="KZV55142.1"/>
    </source>
</evidence>
<proteinExistence type="predicted"/>